<accession>A0ABT3BN40</accession>
<keyword evidence="1" id="KW-0175">Coiled coil</keyword>
<organism evidence="2 3">
    <name type="scientific">Ureaplasma miroungigenitalium</name>
    <dbReference type="NCBI Taxonomy" id="1042321"/>
    <lineage>
        <taxon>Bacteria</taxon>
        <taxon>Bacillati</taxon>
        <taxon>Mycoplasmatota</taxon>
        <taxon>Mycoplasmoidales</taxon>
        <taxon>Mycoplasmoidaceae</taxon>
        <taxon>Ureaplasma</taxon>
    </lineage>
</organism>
<dbReference type="Proteomes" id="UP001208245">
    <property type="component" value="Unassembled WGS sequence"/>
</dbReference>
<feature type="coiled-coil region" evidence="1">
    <location>
        <begin position="1067"/>
        <end position="1094"/>
    </location>
</feature>
<sequence length="2094" mass="234925">MKKQLSKHKKIAISSAIIGSIFLTGTVIAATQWRWSKKDTYTNLLPAEQKNLKNALDKLNSLNVDHLVTTEGQQIYSDINNFLAQLTKDDQEAKRLYFKAVKYNNEHKNQFSILEKIIDFKNNELKKLSKAKQDTFNKEVPKLIKKLFDQNVDSAEVNKEIQAFIDSLIKSSNDQGKSDELLRERLDALVSLNNLINKNENMADALPKNDDYKQLSESVNSSLRELKQLTGDEQLSDLQTIIKKHQDLFDVNLKTKTTLDQNILSAVDALKVEIQNANEELVKPENNKKDNTAISQVLRDSYVFLIKTNEKMATETIEQTKKLAQAIADFKAQQPVANEQSFKDILTNQLDKLIANATSVVTANETAGVTDENLKTQLTKANEAKTNIESQTPEQLKTVVENLVNALNTANAKLNKHTKDVIDQKNALNNAIKQAETMKNELPNSSDAANLKTKIDQDIAAAKTVVDKPNATLEELTTAKQTLDNANTANANTKAGLDQQKTTAVNALKDQINAADTALADQSNANKETTGISKALRDALDTLVNVDTTSTVDVNAKTEELKKAIETFKAQTPISTNNQAKDILESELDKLIANATSVVTANETAGVTDEELKAQLTKANEAKTNIESQSLEQLKTVVENLVNALNTANAKLNKHTKDVIYQKNALNNAIKQAETMKNELPNSSDAANLKTKIDQDIAAAKTVVDKPNATLEELTTAKQTLDNANTANANTKAGLDQQKTTAVNALKDQINAADTALADQSNANKETTGISKALRDALDTLVNVDTTSTVDVNAKTEELKKAIETFKAQTHPNTSDEASAKYKDLLVENLTKLLANADIVATANTENKITDVELTSKIAAAKNCLSTINNQSGDQIVEQIGALTTALNNANQKLNTVTQKKQVLNEQIQAAQELLKSLQPNADFENLKTLIEQTITEAQSVLNGTEPTDEKLQAAIDVLTQANAANVIQKEKLENTHNQGAQNFKQAYDNAVDFLVDTSILDTPERQALLALKSEEQSHYLNPKAVSSSDLQTKTQTLNSAVMAAKIASGKKAANDLLGKLGNDNQHADAKNEITNALNELNSLAENADEATVNQALNKLKEVVAKNKSVVENVDNTNNADNTTLINNFNTLKQEAEQFIVNDISEARYDDIKKLLESSIEQNNAIVNPTDGHAVSSQEILLAQKDLEKVLDQIKLKKQIRDLQAKNTDVAPPTEYLDLNKSKQDILVDYEKFLNEARETFLQKTAELSGKYQSEVVPGDEEYANYPKSYKEMNDPSNPEDTNNKRYLKYIVDELAWVSQQKQADTTTNQELVRKINFLFRKRYNNLLQMNLEEKIERTRTNLRMFAVSLDKNKYNKLIEWLISKLRQVPNSNTTKPLIFSANSTLVELEAININLNTILNAVPGEITKADFKEQVAEDLSDFIPSIAAFYNEYQDNTIDAASYSWITLLQSEKISELRTKSEQYRDEIDHIDSVNFIAIREKINQFALLKKPYIKAYYDAMEYHINKHIEKIKEQKIGDIDINNLSTFFDNVPKTDTVNQKIQPLITTIKEAVKTMQLGFEDIKKIPTTIGPNLLHTRTDSRATFEKVIESKYVSFDQPIEKINQVINSVKQVLVNHYNELFTVFHETDQAYNKGKNADSSLVRFISEIQNGRTVDEAHPDINNIFTQYTNKINKSINSNAILSSKLKDISSIVQNDKIFKDNFDNYAKEYYTKTMEDKAFKTEMKQLFVKNNITYLLGVYDSNAENGCTSWQYGGSALDNKRSSFTLGQENEYGSFGNDDSVGLRSINYLNDLSLLLNDESKIKTQNASSDTTKYAYALFIYKQNKDSVSDYYTKIISDTKLRLPKDSDDKGNVISYYVSSLLSQSGVDLYVNNYGLYEMIDYALLGLTMKYESKYREINPNTTLDTQYIDASTHNLKDDSNLSPIQLAHKALDIFGVNVWKHWAGFSNFDNEKLYFNDVQVWDNYHDIAFSVQVGKISTNQNINFPSNGVQIQRYDTHRNETIMPNSMVNSSIWMDNAKNEMLKAYEKLYLAYMDLLQNSNQNNPYVLVNKNILGRSSRKVNFHKEIDKTKLQQYEHDPKINSQSGFVYFK</sequence>
<proteinExistence type="predicted"/>
<feature type="coiled-coil region" evidence="1">
    <location>
        <begin position="400"/>
        <end position="441"/>
    </location>
</feature>
<evidence type="ECO:0000256" key="1">
    <source>
        <dbReference type="SAM" id="Coils"/>
    </source>
</evidence>
<gene>
    <name evidence="2" type="ORF">OF376_02625</name>
</gene>
<feature type="coiled-coil region" evidence="1">
    <location>
        <begin position="887"/>
        <end position="914"/>
    </location>
</feature>
<comment type="caution">
    <text evidence="2">The sequence shown here is derived from an EMBL/GenBank/DDBJ whole genome shotgun (WGS) entry which is preliminary data.</text>
</comment>
<keyword evidence="3" id="KW-1185">Reference proteome</keyword>
<protein>
    <recommendedName>
        <fullName evidence="4">ECM-binding protein homolog</fullName>
    </recommendedName>
</protein>
<reference evidence="2 3" key="1">
    <citation type="journal article" date="2020" name="Int. J. Syst. Evol. Microbiol.">
        <title>Ureaplasma miroungigenitalium sp. nov. isolated from northern elephant seals (Mirounga angustirostris) and Ureaplasma zalophigenitalium sp. nov. isolated from California sea lions (Zalophus californianus).</title>
        <authorList>
            <person name="Volokhov D.V."/>
            <person name="Gulland F.M."/>
            <person name="Gao Y."/>
            <person name="Chizhikov V.E."/>
        </authorList>
    </citation>
    <scope>NUCLEOTIDE SEQUENCE [LARGE SCALE GENOMIC DNA]</scope>
    <source>
        <strain evidence="2 3">ES3182-GEN</strain>
    </source>
</reference>
<dbReference type="RefSeq" id="WP_263821970.1">
    <property type="nucleotide sequence ID" value="NZ_JAOXHL010000003.1"/>
</dbReference>
<evidence type="ECO:0008006" key="4">
    <source>
        <dbReference type="Google" id="ProtNLM"/>
    </source>
</evidence>
<dbReference type="EMBL" id="JAOXHL010000003">
    <property type="protein sequence ID" value="MCV3728657.1"/>
    <property type="molecule type" value="Genomic_DNA"/>
</dbReference>
<name>A0ABT3BN40_9BACT</name>
<evidence type="ECO:0000313" key="2">
    <source>
        <dbReference type="EMBL" id="MCV3728657.1"/>
    </source>
</evidence>
<feature type="coiled-coil region" evidence="1">
    <location>
        <begin position="609"/>
        <end position="658"/>
    </location>
</feature>
<evidence type="ECO:0000313" key="3">
    <source>
        <dbReference type="Proteomes" id="UP001208245"/>
    </source>
</evidence>